<name>A0ACC1PEJ3_9PEZI</name>
<accession>A0ACC1PEJ3</accession>
<keyword evidence="2" id="KW-1185">Reference proteome</keyword>
<sequence>MTRREKPASQKHRQKGPGRPPNARRIWQQPHMKRRLIRLYLYTAESTLTTKQISQLISALAQHEDEELAITNESVSPPSTNTRPQTETRSTQYELRKLLGEGYRGLRPRDRHDARKRAEEFRHIRHGRVTKDYRKNRNTHHEKYRSRPSSCQSLYSHPESWQTIDPQSGIREIIDTYPPVSGARTELTEFDISGAKSRIRDSWLREKLTSISKQRPSSSVCIEIRGLLSRFSACSSVLSTRLSSLAGDSDPLPTGRDMGGLSTNAKARLIKLCCLHRKDCIHRKFLQTASREVLPTNLQNGGLTLQDFTMEHGRDIWNYTPLHLAAEWASADIALSLVHTFLYLCESDILNLRNIWGETFVHVLVRRWSSLGGDCVFGGIGEFFTRITDQGFDLNICDRQNTTAVACLIRCMAQDWKPDAVRSGLSSLLSLRYDPFWHVAARSISDNDLQFIYKESQSNWDNWQHKYEEICEIRLKSGLLIHEKCLVPCYKSGEGINSTRSSTNIEHDKNGRTCLMALIYQMECPASKSELESIDSILLENPDLRLLDHDGNTALHYAVRAGLSQIVQKLIQAGIDAHAHDTQGNTTVDLALLQYAESSRPRNAPFSAWYANSQAVLVRVLDSIRTIKLNGLEETQES</sequence>
<evidence type="ECO:0000313" key="1">
    <source>
        <dbReference type="EMBL" id="KAJ2990274.1"/>
    </source>
</evidence>
<comment type="caution">
    <text evidence="1">The sequence shown here is derived from an EMBL/GenBank/DDBJ whole genome shotgun (WGS) entry which is preliminary data.</text>
</comment>
<dbReference type="Proteomes" id="UP001143856">
    <property type="component" value="Unassembled WGS sequence"/>
</dbReference>
<protein>
    <submittedName>
        <fullName evidence="1">Uncharacterized protein</fullName>
    </submittedName>
</protein>
<dbReference type="EMBL" id="JAPDGR010000435">
    <property type="protein sequence ID" value="KAJ2990274.1"/>
    <property type="molecule type" value="Genomic_DNA"/>
</dbReference>
<evidence type="ECO:0000313" key="2">
    <source>
        <dbReference type="Proteomes" id="UP001143856"/>
    </source>
</evidence>
<gene>
    <name evidence="1" type="ORF">NUW58_g3035</name>
</gene>
<proteinExistence type="predicted"/>
<reference evidence="1" key="1">
    <citation type="submission" date="2022-10" db="EMBL/GenBank/DDBJ databases">
        <title>Genome Sequence of Xylaria curta.</title>
        <authorList>
            <person name="Buettner E."/>
        </authorList>
    </citation>
    <scope>NUCLEOTIDE SEQUENCE</scope>
    <source>
        <strain evidence="1">Babe10</strain>
    </source>
</reference>
<organism evidence="1 2">
    <name type="scientific">Xylaria curta</name>
    <dbReference type="NCBI Taxonomy" id="42375"/>
    <lineage>
        <taxon>Eukaryota</taxon>
        <taxon>Fungi</taxon>
        <taxon>Dikarya</taxon>
        <taxon>Ascomycota</taxon>
        <taxon>Pezizomycotina</taxon>
        <taxon>Sordariomycetes</taxon>
        <taxon>Xylariomycetidae</taxon>
        <taxon>Xylariales</taxon>
        <taxon>Xylariaceae</taxon>
        <taxon>Xylaria</taxon>
    </lineage>
</organism>